<dbReference type="AlphaFoldDB" id="A0A4R4NPS5"/>
<evidence type="ECO:0000313" key="1">
    <source>
        <dbReference type="EMBL" id="TDC10854.1"/>
    </source>
</evidence>
<dbReference type="RefSeq" id="WP_132329230.1">
    <property type="nucleotide sequence ID" value="NZ_SMJZ01000005.1"/>
</dbReference>
<protein>
    <submittedName>
        <fullName evidence="1">Uncharacterized protein</fullName>
    </submittedName>
</protein>
<comment type="caution">
    <text evidence="1">The sequence shown here is derived from an EMBL/GenBank/DDBJ whole genome shotgun (WGS) entry which is preliminary data.</text>
</comment>
<dbReference type="Proteomes" id="UP000295157">
    <property type="component" value="Unassembled WGS sequence"/>
</dbReference>
<name>A0A4R4NPS5_9ACTN</name>
<proteinExistence type="predicted"/>
<accession>A0A4R4NPS5</accession>
<dbReference type="EMBL" id="SMJZ01000005">
    <property type="protein sequence ID" value="TDC10854.1"/>
    <property type="molecule type" value="Genomic_DNA"/>
</dbReference>
<sequence length="61" mass="6179">MSLLDGPEPLRLVQFHALADWAAAGDAVDRSGAVIAMAASATAVDLGSFMMLIPPVGAVVN</sequence>
<organism evidence="1 2">
    <name type="scientific">Nonomuraea longispora</name>
    <dbReference type="NCBI Taxonomy" id="1848320"/>
    <lineage>
        <taxon>Bacteria</taxon>
        <taxon>Bacillati</taxon>
        <taxon>Actinomycetota</taxon>
        <taxon>Actinomycetes</taxon>
        <taxon>Streptosporangiales</taxon>
        <taxon>Streptosporangiaceae</taxon>
        <taxon>Nonomuraea</taxon>
    </lineage>
</organism>
<keyword evidence="2" id="KW-1185">Reference proteome</keyword>
<gene>
    <name evidence="1" type="ORF">E1267_02515</name>
</gene>
<reference evidence="1 2" key="1">
    <citation type="submission" date="2019-02" db="EMBL/GenBank/DDBJ databases">
        <title>Draft genome sequences of novel Actinobacteria.</title>
        <authorList>
            <person name="Sahin N."/>
            <person name="Ay H."/>
            <person name="Saygin H."/>
        </authorList>
    </citation>
    <scope>NUCLEOTIDE SEQUENCE [LARGE SCALE GENOMIC DNA]</scope>
    <source>
        <strain evidence="1 2">KC201</strain>
    </source>
</reference>
<evidence type="ECO:0000313" key="2">
    <source>
        <dbReference type="Proteomes" id="UP000295157"/>
    </source>
</evidence>